<dbReference type="EMBL" id="SMAG01000007">
    <property type="protein sequence ID" value="TCS93478.1"/>
    <property type="molecule type" value="Genomic_DNA"/>
</dbReference>
<protein>
    <submittedName>
        <fullName evidence="1">Uncharacterized protein</fullName>
    </submittedName>
</protein>
<comment type="caution">
    <text evidence="1">The sequence shown here is derived from an EMBL/GenBank/DDBJ whole genome shotgun (WGS) entry which is preliminary data.</text>
</comment>
<dbReference type="Proteomes" id="UP000294937">
    <property type="component" value="Unassembled WGS sequence"/>
</dbReference>
<accession>A0A4R3L3I0</accession>
<evidence type="ECO:0000313" key="1">
    <source>
        <dbReference type="EMBL" id="TCS93478.1"/>
    </source>
</evidence>
<keyword evidence="2" id="KW-1185">Reference proteome</keyword>
<name>A0A4R3L3I0_9BACL</name>
<organism evidence="1 2">
    <name type="scientific">Hazenella coriacea</name>
    <dbReference type="NCBI Taxonomy" id="1179467"/>
    <lineage>
        <taxon>Bacteria</taxon>
        <taxon>Bacillati</taxon>
        <taxon>Bacillota</taxon>
        <taxon>Bacilli</taxon>
        <taxon>Bacillales</taxon>
        <taxon>Thermoactinomycetaceae</taxon>
        <taxon>Hazenella</taxon>
    </lineage>
</organism>
<evidence type="ECO:0000313" key="2">
    <source>
        <dbReference type="Proteomes" id="UP000294937"/>
    </source>
</evidence>
<reference evidence="1 2" key="1">
    <citation type="submission" date="2019-03" db="EMBL/GenBank/DDBJ databases">
        <title>Genomic Encyclopedia of Type Strains, Phase IV (KMG-IV): sequencing the most valuable type-strain genomes for metagenomic binning, comparative biology and taxonomic classification.</title>
        <authorList>
            <person name="Goeker M."/>
        </authorList>
    </citation>
    <scope>NUCLEOTIDE SEQUENCE [LARGE SCALE GENOMIC DNA]</scope>
    <source>
        <strain evidence="1 2">DSM 45707</strain>
    </source>
</reference>
<dbReference type="AlphaFoldDB" id="A0A4R3L3I0"/>
<proteinExistence type="predicted"/>
<gene>
    <name evidence="1" type="ORF">EDD58_107126</name>
</gene>
<sequence length="196" mass="22126">MAPFLVGGVANSMFVCQMRKEGTQLVGQKIISGSYILMNETPDYESYGFELAADVKEMSGFKAVAWASSQWLKNEPQVQRKKFLDSLIRQTPEKSVFELGEKQEAFQAYLFSQQKEGLTTAFRADERYFIGYSDENEFALLSYSKPLVIANGERATSILQTWYKEWLDSGKVGVESMIPLIQQNGETGVVRLTISK</sequence>